<feature type="transmembrane region" description="Helical" evidence="1">
    <location>
        <begin position="101"/>
        <end position="123"/>
    </location>
</feature>
<evidence type="ECO:0000313" key="3">
    <source>
        <dbReference type="Proteomes" id="UP000001979"/>
    </source>
</evidence>
<dbReference type="KEGG" id="mbu:Mbur_1721"/>
<proteinExistence type="predicted"/>
<name>Q12VB3_METBU</name>
<organism evidence="2 3">
    <name type="scientific">Methanococcoides burtonii (strain DSM 6242 / NBRC 107633 / OCM 468 / ACE-M)</name>
    <dbReference type="NCBI Taxonomy" id="259564"/>
    <lineage>
        <taxon>Archaea</taxon>
        <taxon>Methanobacteriati</taxon>
        <taxon>Methanobacteriota</taxon>
        <taxon>Stenosarchaea group</taxon>
        <taxon>Methanomicrobia</taxon>
        <taxon>Methanosarcinales</taxon>
        <taxon>Methanosarcinaceae</taxon>
        <taxon>Methanococcoides</taxon>
    </lineage>
</organism>
<dbReference type="STRING" id="259564.Mbur_1721"/>
<dbReference type="EMBL" id="CP000300">
    <property type="protein sequence ID" value="ABE52613.1"/>
    <property type="molecule type" value="Genomic_DNA"/>
</dbReference>
<gene>
    <name evidence="2" type="ordered locus">Mbur_1721</name>
</gene>
<dbReference type="InterPro" id="IPR019235">
    <property type="entry name" value="DUF2178_TM"/>
</dbReference>
<keyword evidence="1" id="KW-0812">Transmembrane</keyword>
<evidence type="ECO:0000313" key="2">
    <source>
        <dbReference type="EMBL" id="ABE52613.1"/>
    </source>
</evidence>
<dbReference type="AlphaFoldDB" id="Q12VB3"/>
<keyword evidence="3" id="KW-1185">Reference proteome</keyword>
<protein>
    <submittedName>
        <fullName evidence="2">Uncharacterized protein</fullName>
    </submittedName>
</protein>
<reference evidence="3" key="1">
    <citation type="journal article" date="2009" name="ISME J.">
        <title>The genome sequence of the psychrophilic archaeon, Methanococcoides burtonii: the role of genome evolution in cold adaptation.</title>
        <authorList>
            <person name="Allen M.A."/>
            <person name="Lauro F.M."/>
            <person name="Williams T.J."/>
            <person name="Burg D."/>
            <person name="Siddiqui K.S."/>
            <person name="De Francisci D."/>
            <person name="Chong K.W."/>
            <person name="Pilak O."/>
            <person name="Chew H.H."/>
            <person name="De Maere M.Z."/>
            <person name="Ting L."/>
            <person name="Katrib M."/>
            <person name="Ng C."/>
            <person name="Sowers K.R."/>
            <person name="Galperin M.Y."/>
            <person name="Anderson I.J."/>
            <person name="Ivanova N."/>
            <person name="Dalin E."/>
            <person name="Martinez M."/>
            <person name="Lapidus A."/>
            <person name="Hauser L."/>
            <person name="Land M."/>
            <person name="Thomas T."/>
            <person name="Cavicchioli R."/>
        </authorList>
    </citation>
    <scope>NUCLEOTIDE SEQUENCE [LARGE SCALE GENOMIC DNA]</scope>
    <source>
        <strain evidence="3">DSM 6242 / NBRC 107633 / OCM 468 / ACE-M</strain>
    </source>
</reference>
<keyword evidence="1" id="KW-0472">Membrane</keyword>
<feature type="transmembrane region" description="Helical" evidence="1">
    <location>
        <begin position="33"/>
        <end position="52"/>
    </location>
</feature>
<keyword evidence="1" id="KW-1133">Transmembrane helix</keyword>
<evidence type="ECO:0000256" key="1">
    <source>
        <dbReference type="SAM" id="Phobius"/>
    </source>
</evidence>
<dbReference type="HOGENOM" id="CLU_1954654_0_0_2"/>
<accession>Q12VB3</accession>
<dbReference type="Pfam" id="PF09946">
    <property type="entry name" value="DUF2178"/>
    <property type="match status" value="1"/>
</dbReference>
<dbReference type="Proteomes" id="UP000001979">
    <property type="component" value="Chromosome"/>
</dbReference>
<sequence>MRVHPFSWAISDTKLELHKSYGEHIMTVDIFEYIPLIIGMEIGSLIALIYIIRRKKSGEPEHDERTEKVTGKAARSTIIVLMLVLLTILGGDLLSLIKLEAIEMLAIIIPILLISMVGFVSYYNSKEL</sequence>
<feature type="transmembrane region" description="Helical" evidence="1">
    <location>
        <begin position="73"/>
        <end position="95"/>
    </location>
</feature>